<dbReference type="Gene3D" id="1.10.443.10">
    <property type="entry name" value="Intergrase catalytic core"/>
    <property type="match status" value="1"/>
</dbReference>
<dbReference type="InterPro" id="IPR010998">
    <property type="entry name" value="Integrase_recombinase_N"/>
</dbReference>
<dbReference type="AlphaFoldDB" id="A0A382D595"/>
<dbReference type="InterPro" id="IPR025166">
    <property type="entry name" value="Integrase_DNA_bind_dom"/>
</dbReference>
<sequence length="409" mass="47604">MPSDKLTELGIKKSKSGKKEKKLYDGQGLYLLLHPNGSKYWRVKYRFLGKEKVLALGVWPKISLTDARTMRNEAKIILKSGQDPNLVKQNILINKQVDQLNTFKAVAEEWLLMKEKEWKQNNFQDVKRAIENHLYPDLGHRPLSEITSAELLSVLKKIEGQGKYEATSRARQKCEAIFRYANLSQRCENNPASNLKGTLISPKKKKFNALNPEELPEFLIKLNEYDGSIITKLALRLVLYTLARTAEIRFATWNEFDLESSEPLWRVPKERMKMGLEHHVPLSSQALGVINQVRKYSEGNHFVFHQINNPNKPMSENTMLYAIYRMGYRTHATVHGFRATMSTLLNEKEYNADVIERLLSHQEKNKVRDSYNRAEYLPQRRELLQWLGDYLDLIDDTRDKKDIIKKIAN</sequence>
<reference evidence="9" key="1">
    <citation type="submission" date="2018-05" db="EMBL/GenBank/DDBJ databases">
        <authorList>
            <person name="Lanie J.A."/>
            <person name="Ng W.-L."/>
            <person name="Kazmierczak K.M."/>
            <person name="Andrzejewski T.M."/>
            <person name="Davidsen T.M."/>
            <person name="Wayne K.J."/>
            <person name="Tettelin H."/>
            <person name="Glass J.I."/>
            <person name="Rusch D."/>
            <person name="Podicherti R."/>
            <person name="Tsui H.-C.T."/>
            <person name="Winkler M.E."/>
        </authorList>
    </citation>
    <scope>NUCLEOTIDE SEQUENCE</scope>
</reference>
<keyword evidence="2" id="KW-0229">DNA integration</keyword>
<dbReference type="PROSITE" id="PS51900">
    <property type="entry name" value="CB"/>
    <property type="match status" value="1"/>
</dbReference>
<keyword evidence="4" id="KW-0233">DNA recombination</keyword>
<evidence type="ECO:0000256" key="4">
    <source>
        <dbReference type="ARBA" id="ARBA00023172"/>
    </source>
</evidence>
<dbReference type="InterPro" id="IPR044068">
    <property type="entry name" value="CB"/>
</dbReference>
<dbReference type="GO" id="GO:0075713">
    <property type="term" value="P:establishment of integrated proviral latency"/>
    <property type="evidence" value="ECO:0007669"/>
    <property type="project" value="UniProtKB-KW"/>
</dbReference>
<evidence type="ECO:0000256" key="6">
    <source>
        <dbReference type="ARBA" id="ARBA00023296"/>
    </source>
</evidence>
<evidence type="ECO:0000259" key="8">
    <source>
        <dbReference type="PROSITE" id="PS51900"/>
    </source>
</evidence>
<dbReference type="GO" id="GO:0044826">
    <property type="term" value="P:viral genome integration into host DNA"/>
    <property type="evidence" value="ECO:0007669"/>
    <property type="project" value="UniProtKB-KW"/>
</dbReference>
<accession>A0A382D595</accession>
<gene>
    <name evidence="9" type="ORF">METZ01_LOCUS186153</name>
</gene>
<dbReference type="Pfam" id="PF22022">
    <property type="entry name" value="Phage_int_M"/>
    <property type="match status" value="1"/>
</dbReference>
<evidence type="ECO:0000256" key="3">
    <source>
        <dbReference type="ARBA" id="ARBA00023125"/>
    </source>
</evidence>
<dbReference type="InterPro" id="IPR050808">
    <property type="entry name" value="Phage_Integrase"/>
</dbReference>
<dbReference type="Gene3D" id="1.10.150.130">
    <property type="match status" value="1"/>
</dbReference>
<dbReference type="SUPFAM" id="SSF56349">
    <property type="entry name" value="DNA breaking-rejoining enzymes"/>
    <property type="match status" value="1"/>
</dbReference>
<dbReference type="InterPro" id="IPR038488">
    <property type="entry name" value="Integrase_DNA-bd_sf"/>
</dbReference>
<organism evidence="9">
    <name type="scientific">marine metagenome</name>
    <dbReference type="NCBI Taxonomy" id="408172"/>
    <lineage>
        <taxon>unclassified sequences</taxon>
        <taxon>metagenomes</taxon>
        <taxon>ecological metagenomes</taxon>
    </lineage>
</organism>
<dbReference type="InterPro" id="IPR002104">
    <property type="entry name" value="Integrase_catalytic"/>
</dbReference>
<keyword evidence="3" id="KW-0238">DNA-binding</keyword>
<feature type="domain" description="Core-binding (CB)" evidence="8">
    <location>
        <begin position="101"/>
        <end position="182"/>
    </location>
</feature>
<dbReference type="GO" id="GO:0003677">
    <property type="term" value="F:DNA binding"/>
    <property type="evidence" value="ECO:0007669"/>
    <property type="project" value="UniProtKB-KW"/>
</dbReference>
<dbReference type="PROSITE" id="PS51898">
    <property type="entry name" value="TYR_RECOMBINASE"/>
    <property type="match status" value="1"/>
</dbReference>
<protein>
    <recommendedName>
        <fullName evidence="10">Tyr recombinase domain-containing protein</fullName>
    </recommendedName>
</protein>
<comment type="similarity">
    <text evidence="1">Belongs to the 'phage' integrase family.</text>
</comment>
<dbReference type="Gene3D" id="3.30.160.390">
    <property type="entry name" value="Integrase, DNA-binding domain"/>
    <property type="match status" value="1"/>
</dbReference>
<dbReference type="GO" id="GO:0015074">
    <property type="term" value="P:DNA integration"/>
    <property type="evidence" value="ECO:0007669"/>
    <property type="project" value="UniProtKB-KW"/>
</dbReference>
<dbReference type="PANTHER" id="PTHR30629:SF2">
    <property type="entry name" value="PROPHAGE INTEGRASE INTS-RELATED"/>
    <property type="match status" value="1"/>
</dbReference>
<dbReference type="Pfam" id="PF00589">
    <property type="entry name" value="Phage_integrase"/>
    <property type="match status" value="1"/>
</dbReference>
<dbReference type="InterPro" id="IPR053876">
    <property type="entry name" value="Phage_int_M"/>
</dbReference>
<name>A0A382D595_9ZZZZ</name>
<keyword evidence="6" id="KW-1160">Virus entry into host cell</keyword>
<dbReference type="PANTHER" id="PTHR30629">
    <property type="entry name" value="PROPHAGE INTEGRASE"/>
    <property type="match status" value="1"/>
</dbReference>
<evidence type="ECO:0000256" key="5">
    <source>
        <dbReference type="ARBA" id="ARBA00023195"/>
    </source>
</evidence>
<dbReference type="Pfam" id="PF13356">
    <property type="entry name" value="Arm-DNA-bind_3"/>
    <property type="match status" value="1"/>
</dbReference>
<dbReference type="EMBL" id="UINC01037585">
    <property type="protein sequence ID" value="SVB33299.1"/>
    <property type="molecule type" value="Genomic_DNA"/>
</dbReference>
<dbReference type="GO" id="GO:0046718">
    <property type="term" value="P:symbiont entry into host cell"/>
    <property type="evidence" value="ECO:0007669"/>
    <property type="project" value="UniProtKB-KW"/>
</dbReference>
<evidence type="ECO:0000259" key="7">
    <source>
        <dbReference type="PROSITE" id="PS51898"/>
    </source>
</evidence>
<dbReference type="InterPro" id="IPR011010">
    <property type="entry name" value="DNA_brk_join_enz"/>
</dbReference>
<evidence type="ECO:0000313" key="9">
    <source>
        <dbReference type="EMBL" id="SVB33299.1"/>
    </source>
</evidence>
<keyword evidence="5" id="KW-1179">Viral genome integration</keyword>
<evidence type="ECO:0000256" key="2">
    <source>
        <dbReference type="ARBA" id="ARBA00022908"/>
    </source>
</evidence>
<dbReference type="CDD" id="cd00801">
    <property type="entry name" value="INT_P4_C"/>
    <property type="match status" value="1"/>
</dbReference>
<proteinExistence type="inferred from homology"/>
<evidence type="ECO:0008006" key="10">
    <source>
        <dbReference type="Google" id="ProtNLM"/>
    </source>
</evidence>
<dbReference type="InterPro" id="IPR013762">
    <property type="entry name" value="Integrase-like_cat_sf"/>
</dbReference>
<evidence type="ECO:0000256" key="1">
    <source>
        <dbReference type="ARBA" id="ARBA00008857"/>
    </source>
</evidence>
<feature type="domain" description="Tyr recombinase" evidence="7">
    <location>
        <begin position="205"/>
        <end position="385"/>
    </location>
</feature>
<dbReference type="GO" id="GO:0006310">
    <property type="term" value="P:DNA recombination"/>
    <property type="evidence" value="ECO:0007669"/>
    <property type="project" value="UniProtKB-KW"/>
</dbReference>